<reference evidence="1" key="1">
    <citation type="submission" date="2021-08" db="EMBL/GenBank/DDBJ databases">
        <title>The first chromosome-level gecko genome reveals the dynamic sex chromosomes of Neotropical dwarf geckos (Sphaerodactylidae: Sphaerodactylus).</title>
        <authorList>
            <person name="Pinto B.J."/>
            <person name="Keating S.E."/>
            <person name="Gamble T."/>
        </authorList>
    </citation>
    <scope>NUCLEOTIDE SEQUENCE</scope>
    <source>
        <strain evidence="1">TG3544</strain>
    </source>
</reference>
<dbReference type="Proteomes" id="UP000827872">
    <property type="component" value="Linkage Group LG01"/>
</dbReference>
<comment type="caution">
    <text evidence="1">The sequence shown here is derived from an EMBL/GenBank/DDBJ whole genome shotgun (WGS) entry which is preliminary data.</text>
</comment>
<keyword evidence="1" id="KW-0378">Hydrolase</keyword>
<name>A0ACB8G8Y5_9SAUR</name>
<evidence type="ECO:0000313" key="2">
    <source>
        <dbReference type="Proteomes" id="UP000827872"/>
    </source>
</evidence>
<dbReference type="EMBL" id="CM037614">
    <property type="protein sequence ID" value="KAH8016143.1"/>
    <property type="molecule type" value="Genomic_DNA"/>
</dbReference>
<accession>A0ACB8G8Y5</accession>
<keyword evidence="2" id="KW-1185">Reference proteome</keyword>
<proteinExistence type="predicted"/>
<organism evidence="1 2">
    <name type="scientific">Sphaerodactylus townsendi</name>
    <dbReference type="NCBI Taxonomy" id="933632"/>
    <lineage>
        <taxon>Eukaryota</taxon>
        <taxon>Metazoa</taxon>
        <taxon>Chordata</taxon>
        <taxon>Craniata</taxon>
        <taxon>Vertebrata</taxon>
        <taxon>Euteleostomi</taxon>
        <taxon>Lepidosauria</taxon>
        <taxon>Squamata</taxon>
        <taxon>Bifurcata</taxon>
        <taxon>Gekkota</taxon>
        <taxon>Sphaerodactylidae</taxon>
        <taxon>Sphaerodactylus</taxon>
    </lineage>
</organism>
<protein>
    <submittedName>
        <fullName evidence="1">Bifunctional epoxide hydrolase 2</fullName>
    </submittedName>
</protein>
<sequence>MFYPPQERRAILYYSFSTTVCGLLLDYGIVGISQAVFIGHDWGGATVWNMALFYPERVRAVASLNTPFKPADPTVDIMELIKAIPVFDYQLYFQEQVSIQSQ</sequence>
<gene>
    <name evidence="1" type="primary">EPHX2_1</name>
    <name evidence="1" type="ORF">K3G42_012618</name>
</gene>
<evidence type="ECO:0000313" key="1">
    <source>
        <dbReference type="EMBL" id="KAH8016143.1"/>
    </source>
</evidence>